<name>A0A392S4D9_9FABA</name>
<protein>
    <submittedName>
        <fullName evidence="1">Uncharacterized protein</fullName>
    </submittedName>
</protein>
<dbReference type="AlphaFoldDB" id="A0A392S4D9"/>
<proteinExistence type="predicted"/>
<accession>A0A392S4D9</accession>
<evidence type="ECO:0000313" key="2">
    <source>
        <dbReference type="Proteomes" id="UP000265520"/>
    </source>
</evidence>
<sequence length="63" mass="6861">MGASIGALMGHVEASEFYEYPGKNVIIKIKVAIDIHNPITSGINVGNPIDGTSWINYIYEKLP</sequence>
<evidence type="ECO:0000313" key="1">
    <source>
        <dbReference type="EMBL" id="MCI43247.1"/>
    </source>
</evidence>
<dbReference type="EMBL" id="LXQA010314692">
    <property type="protein sequence ID" value="MCI43247.1"/>
    <property type="molecule type" value="Genomic_DNA"/>
</dbReference>
<comment type="caution">
    <text evidence="1">The sequence shown here is derived from an EMBL/GenBank/DDBJ whole genome shotgun (WGS) entry which is preliminary data.</text>
</comment>
<dbReference type="Proteomes" id="UP000265520">
    <property type="component" value="Unassembled WGS sequence"/>
</dbReference>
<organism evidence="1 2">
    <name type="scientific">Trifolium medium</name>
    <dbReference type="NCBI Taxonomy" id="97028"/>
    <lineage>
        <taxon>Eukaryota</taxon>
        <taxon>Viridiplantae</taxon>
        <taxon>Streptophyta</taxon>
        <taxon>Embryophyta</taxon>
        <taxon>Tracheophyta</taxon>
        <taxon>Spermatophyta</taxon>
        <taxon>Magnoliopsida</taxon>
        <taxon>eudicotyledons</taxon>
        <taxon>Gunneridae</taxon>
        <taxon>Pentapetalae</taxon>
        <taxon>rosids</taxon>
        <taxon>fabids</taxon>
        <taxon>Fabales</taxon>
        <taxon>Fabaceae</taxon>
        <taxon>Papilionoideae</taxon>
        <taxon>50 kb inversion clade</taxon>
        <taxon>NPAAA clade</taxon>
        <taxon>Hologalegina</taxon>
        <taxon>IRL clade</taxon>
        <taxon>Trifolieae</taxon>
        <taxon>Trifolium</taxon>
    </lineage>
</organism>
<reference evidence="1 2" key="1">
    <citation type="journal article" date="2018" name="Front. Plant Sci.">
        <title>Red Clover (Trifolium pratense) and Zigzag Clover (T. medium) - A Picture of Genomic Similarities and Differences.</title>
        <authorList>
            <person name="Dluhosova J."/>
            <person name="Istvanek J."/>
            <person name="Nedelnik J."/>
            <person name="Repkova J."/>
        </authorList>
    </citation>
    <scope>NUCLEOTIDE SEQUENCE [LARGE SCALE GENOMIC DNA]</scope>
    <source>
        <strain evidence="2">cv. 10/8</strain>
        <tissue evidence="1">Leaf</tissue>
    </source>
</reference>
<keyword evidence="2" id="KW-1185">Reference proteome</keyword>
<feature type="non-terminal residue" evidence="1">
    <location>
        <position position="63"/>
    </location>
</feature>